<dbReference type="EMBL" id="AP024444">
    <property type="protein sequence ID" value="BCS20465.1"/>
    <property type="molecule type" value="Genomic_DNA"/>
</dbReference>
<gene>
    <name evidence="2" type="ORF">APUU_20897A</name>
</gene>
<proteinExistence type="predicted"/>
<name>A0A7R7XFG9_9EURO</name>
<reference evidence="2" key="1">
    <citation type="submission" date="2021-01" db="EMBL/GenBank/DDBJ databases">
        <authorList>
            <consortium name="Aspergillus puulaauensis MK2 genome sequencing consortium"/>
            <person name="Kazuki M."/>
            <person name="Futagami T."/>
        </authorList>
    </citation>
    <scope>NUCLEOTIDE SEQUENCE</scope>
    <source>
        <strain evidence="2">MK2</strain>
    </source>
</reference>
<feature type="domain" description="N-acetyltransferase" evidence="1">
    <location>
        <begin position="35"/>
        <end position="211"/>
    </location>
</feature>
<dbReference type="PANTHER" id="PTHR43792">
    <property type="entry name" value="GNAT FAMILY, PUTATIVE (AFU_ORTHOLOGUE AFUA_3G00765)-RELATED-RELATED"/>
    <property type="match status" value="1"/>
</dbReference>
<accession>A0A7R7XFG9</accession>
<dbReference type="OrthoDB" id="630895at2759"/>
<keyword evidence="3" id="KW-1185">Reference proteome</keyword>
<evidence type="ECO:0000313" key="2">
    <source>
        <dbReference type="EMBL" id="BCS20465.1"/>
    </source>
</evidence>
<organism evidence="2 3">
    <name type="scientific">Aspergillus puulaauensis</name>
    <dbReference type="NCBI Taxonomy" id="1220207"/>
    <lineage>
        <taxon>Eukaryota</taxon>
        <taxon>Fungi</taxon>
        <taxon>Dikarya</taxon>
        <taxon>Ascomycota</taxon>
        <taxon>Pezizomycotina</taxon>
        <taxon>Eurotiomycetes</taxon>
        <taxon>Eurotiomycetidae</taxon>
        <taxon>Eurotiales</taxon>
        <taxon>Aspergillaceae</taxon>
        <taxon>Aspergillus</taxon>
    </lineage>
</organism>
<reference evidence="2" key="2">
    <citation type="submission" date="2021-02" db="EMBL/GenBank/DDBJ databases">
        <title>Aspergillus puulaauensis MK2 genome sequence.</title>
        <authorList>
            <person name="Futagami T."/>
            <person name="Mori K."/>
            <person name="Kadooka C."/>
            <person name="Tanaka T."/>
        </authorList>
    </citation>
    <scope>NUCLEOTIDE SEQUENCE</scope>
    <source>
        <strain evidence="2">MK2</strain>
    </source>
</reference>
<dbReference type="SUPFAM" id="SSF55729">
    <property type="entry name" value="Acyl-CoA N-acyltransferases (Nat)"/>
    <property type="match status" value="1"/>
</dbReference>
<protein>
    <recommendedName>
        <fullName evidence="1">N-acetyltransferase domain-containing protein</fullName>
    </recommendedName>
</protein>
<dbReference type="InterPro" id="IPR016181">
    <property type="entry name" value="Acyl_CoA_acyltransferase"/>
</dbReference>
<dbReference type="InterPro" id="IPR000182">
    <property type="entry name" value="GNAT_dom"/>
</dbReference>
<dbReference type="PROSITE" id="PS51186">
    <property type="entry name" value="GNAT"/>
    <property type="match status" value="1"/>
</dbReference>
<dbReference type="KEGG" id="apuu:APUU_20897A"/>
<dbReference type="GO" id="GO:0016747">
    <property type="term" value="F:acyltransferase activity, transferring groups other than amino-acyl groups"/>
    <property type="evidence" value="ECO:0007669"/>
    <property type="project" value="InterPro"/>
</dbReference>
<sequence length="211" mass="24056">MTEEYPQTSLPFPKQETAVILPEPSEFKELHTQRLVLRLFRPDNDEDAAQLFRTRGRQDVMDWLRSKVPDSSPSDTKKWMHKKVFQTPDGSGAVGNRHFYFLVFRKDSLDPTLREESIGAVGIGSIDPAPALGYMFHPDAWGKGYATEAARAVVEAWWELPRAWDLSERLFSAVKCANLGSLRVLEKVGFEVYEYGRVSEKLAFMSMGRPQ</sequence>
<evidence type="ECO:0000313" key="3">
    <source>
        <dbReference type="Proteomes" id="UP000654913"/>
    </source>
</evidence>
<dbReference type="AlphaFoldDB" id="A0A7R7XFG9"/>
<dbReference type="Proteomes" id="UP000654913">
    <property type="component" value="Chromosome 2"/>
</dbReference>
<dbReference type="Pfam" id="PF13302">
    <property type="entry name" value="Acetyltransf_3"/>
    <property type="match status" value="1"/>
</dbReference>
<evidence type="ECO:0000259" key="1">
    <source>
        <dbReference type="PROSITE" id="PS51186"/>
    </source>
</evidence>
<dbReference type="RefSeq" id="XP_041552659.1">
    <property type="nucleotide sequence ID" value="XM_041699589.1"/>
</dbReference>
<dbReference type="GeneID" id="64970470"/>
<dbReference type="Gene3D" id="3.40.630.30">
    <property type="match status" value="1"/>
</dbReference>
<dbReference type="InterPro" id="IPR051531">
    <property type="entry name" value="N-acetyltransferase"/>
</dbReference>
<dbReference type="PANTHER" id="PTHR43792:SF1">
    <property type="entry name" value="N-ACETYLTRANSFERASE DOMAIN-CONTAINING PROTEIN"/>
    <property type="match status" value="1"/>
</dbReference>